<dbReference type="AlphaFoldDB" id="A0A2G9GML2"/>
<dbReference type="EMBL" id="NKXS01004412">
    <property type="protein sequence ID" value="PIN06455.1"/>
    <property type="molecule type" value="Genomic_DNA"/>
</dbReference>
<proteinExistence type="predicted"/>
<feature type="region of interest" description="Disordered" evidence="2">
    <location>
        <begin position="332"/>
        <end position="352"/>
    </location>
</feature>
<feature type="coiled-coil region" evidence="1">
    <location>
        <begin position="270"/>
        <end position="304"/>
    </location>
</feature>
<reference evidence="4" key="1">
    <citation type="journal article" date="2018" name="Gigascience">
        <title>Genome assembly of the Pink Ipe (Handroanthus impetiginosus, Bignoniaceae), a highly valued, ecologically keystone Neotropical timber forest tree.</title>
        <authorList>
            <person name="Silva-Junior O.B."/>
            <person name="Grattapaglia D."/>
            <person name="Novaes E."/>
            <person name="Collevatti R.G."/>
        </authorList>
    </citation>
    <scope>NUCLEOTIDE SEQUENCE [LARGE SCALE GENOMIC DNA]</scope>
    <source>
        <strain evidence="4">cv. UFG-1</strain>
    </source>
</reference>
<dbReference type="STRING" id="429701.A0A2G9GML2"/>
<evidence type="ECO:0000313" key="3">
    <source>
        <dbReference type="EMBL" id="PIN06455.1"/>
    </source>
</evidence>
<feature type="region of interest" description="Disordered" evidence="2">
    <location>
        <begin position="402"/>
        <end position="423"/>
    </location>
</feature>
<organism evidence="3 4">
    <name type="scientific">Handroanthus impetiginosus</name>
    <dbReference type="NCBI Taxonomy" id="429701"/>
    <lineage>
        <taxon>Eukaryota</taxon>
        <taxon>Viridiplantae</taxon>
        <taxon>Streptophyta</taxon>
        <taxon>Embryophyta</taxon>
        <taxon>Tracheophyta</taxon>
        <taxon>Spermatophyta</taxon>
        <taxon>Magnoliopsida</taxon>
        <taxon>eudicotyledons</taxon>
        <taxon>Gunneridae</taxon>
        <taxon>Pentapetalae</taxon>
        <taxon>asterids</taxon>
        <taxon>lamiids</taxon>
        <taxon>Lamiales</taxon>
        <taxon>Bignoniaceae</taxon>
        <taxon>Crescentiina</taxon>
        <taxon>Tabebuia alliance</taxon>
        <taxon>Handroanthus</taxon>
    </lineage>
</organism>
<keyword evidence="4" id="KW-1185">Reference proteome</keyword>
<protein>
    <submittedName>
        <fullName evidence="3">Uncharacterized protein</fullName>
    </submittedName>
</protein>
<sequence>MDFDKEESGFGAALPPALVCLTPFTPSVSPSPRWLSSCFTQPNKPAVRAKKQLAWVSLQGRLVGAEEATSAKTIDTNGAFTVKEAAAWELFTPIQRVLIVAVVAAATANSKKNQQILKLQKSVELRDQVLSSMQQKLDNLCEQVNYFKDQPQVVSQSDVFVTKRLEPDCKLCQHHSLPPNSSLFNNTIKESNGDEAFKYKMPEAEPEERRMSDLSDWASSVASSVDIQLDSLATENDINSLLKECEEKDVTIKTLSTFIQSSEVLGSKRIADLEDIIRRKNLIINKLRKDIIILEQKVVNLTRLRRRSFPAAISDVQHLPTMTDNVLYDIESTTTGSSSSDSDSSPRNETRALSLKEQEISVQINEKPSKGDLKCGQTKSFTCVEQKNQNLHMTSPLIENSFSQTPKSVPSLKSTHTTYSSGENRIRRRLPAKSKEVAAHKRWV</sequence>
<gene>
    <name evidence="3" type="ORF">CDL12_20991</name>
</gene>
<evidence type="ECO:0000313" key="4">
    <source>
        <dbReference type="Proteomes" id="UP000231279"/>
    </source>
</evidence>
<dbReference type="PANTHER" id="PTHR35507:SF1">
    <property type="entry name" value="TMF_TATA_BD DOMAIN-CONTAINING PROTEIN"/>
    <property type="match status" value="1"/>
</dbReference>
<evidence type="ECO:0000256" key="2">
    <source>
        <dbReference type="SAM" id="MobiDB-lite"/>
    </source>
</evidence>
<evidence type="ECO:0000256" key="1">
    <source>
        <dbReference type="SAM" id="Coils"/>
    </source>
</evidence>
<accession>A0A2G9GML2</accession>
<dbReference type="PANTHER" id="PTHR35507">
    <property type="entry name" value="OS09G0488600 PROTEIN"/>
    <property type="match status" value="1"/>
</dbReference>
<dbReference type="OrthoDB" id="1894403at2759"/>
<dbReference type="Proteomes" id="UP000231279">
    <property type="component" value="Unassembled WGS sequence"/>
</dbReference>
<name>A0A2G9GML2_9LAMI</name>
<comment type="caution">
    <text evidence="3">The sequence shown here is derived from an EMBL/GenBank/DDBJ whole genome shotgun (WGS) entry which is preliminary data.</text>
</comment>
<keyword evidence="1" id="KW-0175">Coiled coil</keyword>
<feature type="compositionally biased region" description="Low complexity" evidence="2">
    <location>
        <begin position="332"/>
        <end position="343"/>
    </location>
</feature>